<dbReference type="PROSITE" id="PS50020">
    <property type="entry name" value="WW_DOMAIN_2"/>
    <property type="match status" value="1"/>
</dbReference>
<dbReference type="InterPro" id="IPR008936">
    <property type="entry name" value="Rho_GTPase_activation_prot"/>
</dbReference>
<dbReference type="PROSITE" id="PS50238">
    <property type="entry name" value="RHOGAP"/>
    <property type="match status" value="1"/>
</dbReference>
<dbReference type="Pfam" id="PF00620">
    <property type="entry name" value="RhoGAP"/>
    <property type="match status" value="1"/>
</dbReference>
<dbReference type="Gene3D" id="1.25.40.530">
    <property type="entry name" value="MyTH4 domain"/>
    <property type="match status" value="1"/>
</dbReference>
<feature type="region of interest" description="Disordered" evidence="1">
    <location>
        <begin position="137"/>
        <end position="236"/>
    </location>
</feature>
<proteinExistence type="predicted"/>
<evidence type="ECO:0008006" key="7">
    <source>
        <dbReference type="Google" id="ProtNLM"/>
    </source>
</evidence>
<dbReference type="PANTHER" id="PTHR45876:SF8">
    <property type="entry name" value="FI04035P"/>
    <property type="match status" value="1"/>
</dbReference>
<name>A0A267GS14_9PLAT</name>
<dbReference type="GO" id="GO:0007165">
    <property type="term" value="P:signal transduction"/>
    <property type="evidence" value="ECO:0007669"/>
    <property type="project" value="InterPro"/>
</dbReference>
<dbReference type="Gene3D" id="2.20.70.10">
    <property type="match status" value="1"/>
</dbReference>
<dbReference type="GO" id="GO:0005096">
    <property type="term" value="F:GTPase activator activity"/>
    <property type="evidence" value="ECO:0007669"/>
    <property type="project" value="TreeGrafter"/>
</dbReference>
<feature type="region of interest" description="Disordered" evidence="1">
    <location>
        <begin position="799"/>
        <end position="858"/>
    </location>
</feature>
<feature type="compositionally biased region" description="Acidic residues" evidence="1">
    <location>
        <begin position="804"/>
        <end position="825"/>
    </location>
</feature>
<feature type="non-terminal residue" evidence="5">
    <location>
        <position position="1"/>
    </location>
</feature>
<feature type="compositionally biased region" description="Polar residues" evidence="1">
    <location>
        <begin position="138"/>
        <end position="151"/>
    </location>
</feature>
<reference evidence="5 6" key="1">
    <citation type="submission" date="2017-06" db="EMBL/GenBank/DDBJ databases">
        <title>A platform for efficient transgenesis in Macrostomum lignano, a flatworm model organism for stem cell research.</title>
        <authorList>
            <person name="Berezikov E."/>
        </authorList>
    </citation>
    <scope>NUCLEOTIDE SEQUENCE [LARGE SCALE GENOMIC DNA]</scope>
    <source>
        <strain evidence="5">DV1</strain>
        <tissue evidence="5">Whole organism</tissue>
    </source>
</reference>
<dbReference type="SMART" id="SM00324">
    <property type="entry name" value="RhoGAP"/>
    <property type="match status" value="1"/>
</dbReference>
<dbReference type="OrthoDB" id="437889at2759"/>
<evidence type="ECO:0000259" key="3">
    <source>
        <dbReference type="PROSITE" id="PS50238"/>
    </source>
</evidence>
<keyword evidence="6" id="KW-1185">Reference proteome</keyword>
<dbReference type="InterPro" id="IPR000198">
    <property type="entry name" value="RhoGAP_dom"/>
</dbReference>
<dbReference type="SUPFAM" id="SSF51045">
    <property type="entry name" value="WW domain"/>
    <property type="match status" value="1"/>
</dbReference>
<accession>A0A267GS14</accession>
<dbReference type="SMART" id="SM00139">
    <property type="entry name" value="MyTH4"/>
    <property type="match status" value="1"/>
</dbReference>
<dbReference type="Gene3D" id="1.10.555.10">
    <property type="entry name" value="Rho GTPase activation protein"/>
    <property type="match status" value="1"/>
</dbReference>
<dbReference type="InterPro" id="IPR001202">
    <property type="entry name" value="WW_dom"/>
</dbReference>
<evidence type="ECO:0000313" key="5">
    <source>
        <dbReference type="EMBL" id="PAA88805.1"/>
    </source>
</evidence>
<dbReference type="STRING" id="282301.A0A267GS14"/>
<dbReference type="GO" id="GO:0005856">
    <property type="term" value="C:cytoskeleton"/>
    <property type="evidence" value="ECO:0007669"/>
    <property type="project" value="InterPro"/>
</dbReference>
<dbReference type="InterPro" id="IPR036020">
    <property type="entry name" value="WW_dom_sf"/>
</dbReference>
<gene>
    <name evidence="5" type="ORF">BOX15_Mlig020087g1</name>
</gene>
<feature type="domain" description="WW" evidence="2">
    <location>
        <begin position="92"/>
        <end position="119"/>
    </location>
</feature>
<evidence type="ECO:0000313" key="6">
    <source>
        <dbReference type="Proteomes" id="UP000215902"/>
    </source>
</evidence>
<evidence type="ECO:0000256" key="1">
    <source>
        <dbReference type="SAM" id="MobiDB-lite"/>
    </source>
</evidence>
<organism evidence="5 6">
    <name type="scientific">Macrostomum lignano</name>
    <dbReference type="NCBI Taxonomy" id="282301"/>
    <lineage>
        <taxon>Eukaryota</taxon>
        <taxon>Metazoa</taxon>
        <taxon>Spiralia</taxon>
        <taxon>Lophotrochozoa</taxon>
        <taxon>Platyhelminthes</taxon>
        <taxon>Rhabditophora</taxon>
        <taxon>Macrostomorpha</taxon>
        <taxon>Macrostomida</taxon>
        <taxon>Macrostomidae</taxon>
        <taxon>Macrostomum</taxon>
    </lineage>
</organism>
<dbReference type="EMBL" id="NIVC01000175">
    <property type="protein sequence ID" value="PAA88805.1"/>
    <property type="molecule type" value="Genomic_DNA"/>
</dbReference>
<dbReference type="CDD" id="cd00201">
    <property type="entry name" value="WW"/>
    <property type="match status" value="1"/>
</dbReference>
<feature type="domain" description="MyTH4" evidence="4">
    <location>
        <begin position="360"/>
        <end position="519"/>
    </location>
</feature>
<feature type="domain" description="Rho-GAP" evidence="3">
    <location>
        <begin position="530"/>
        <end position="730"/>
    </location>
</feature>
<dbReference type="InterPro" id="IPR000857">
    <property type="entry name" value="MyTH4_dom"/>
</dbReference>
<dbReference type="AlphaFoldDB" id="A0A267GS14"/>
<sequence length="858" mass="94992">QIFWHAKIFRFPYIDVTQKWDRIREGLPTLILKYRDAHNPPNKMNKCLNYDWVEICDPRTRIQMYVNLDSGECTESPPEGSRVKPLDSNQWWEFYDQASNRNYYYNYMTGNTMWERPPYADIIPLARFLTPQHYALSSAHSESGRSQSVERQPQPLPPAPTSMEFTGAGRVGSVYFSPSSVQRHPSRQSVQGSWASSGHGTLPRPSGPAGSPAHSQQQQHQQQQSETSTDSGFDAANGASGGWFAVSDEASLSGRVLLPTSSRFSSLQQQQQQQQAAAVPRTNPSAGVYGRTSASLFDSSSRSLSVASVASEGASSAYQLPSGSSLSPWSHQFAPSYPLPPGWSLTLFRREHNPAKLLCWTRRDLSRPLLAATEKSLKRESSDNFKIIQRYMGDRRMKKLSQPVLAWQMVQLGLQSPGLRDEQFMQLCRQLTNNPNGESLQLGWELLAICLAFFPPSGGFAPYLEGFLLRHCQRLEPTCPFRAQQQYAGVCYQRLRRILRMGARKGSQAPSVDEVSIAKKTVVTPGVFGCTLEDLMLQQRQRGFPELEQPWILTVLTEDTIRLGGQLTEGIFRNPGDFDALNVARTQLEQWDLTACRRLSDPRVTASLLVTWLRELAEPLIPTRLYQRALDCHDRPDEALALVARQLSPLNQRVLRHVIRFLRLFAEPNVTSVTGIDASGLALLMAPCLLRSPESSSTVSGANCSDFAMDNARQEAAFVRLLLLHLPESAAAMGGGSGGGGGLLGLSSLSVIRDDLPEIDEEPAINHQHPQQQQQQQSIASSSSLLLNFNANAAATSATVTTAADDDDENEDAADDINEEADFVNEADNKADWKQKAKNAQSLDSLPPPLANSEDSCT</sequence>
<comment type="caution">
    <text evidence="5">The sequence shown here is derived from an EMBL/GenBank/DDBJ whole genome shotgun (WGS) entry which is preliminary data.</text>
</comment>
<dbReference type="Proteomes" id="UP000215902">
    <property type="component" value="Unassembled WGS sequence"/>
</dbReference>
<feature type="compositionally biased region" description="Polar residues" evidence="1">
    <location>
        <begin position="176"/>
        <end position="199"/>
    </location>
</feature>
<dbReference type="PROSITE" id="PS51016">
    <property type="entry name" value="MYTH4"/>
    <property type="match status" value="1"/>
</dbReference>
<dbReference type="InterPro" id="IPR038185">
    <property type="entry name" value="MyTH4_dom_sf"/>
</dbReference>
<feature type="compositionally biased region" description="Low complexity" evidence="1">
    <location>
        <begin position="214"/>
        <end position="225"/>
    </location>
</feature>
<dbReference type="SUPFAM" id="SSF48350">
    <property type="entry name" value="GTPase activation domain, GAP"/>
    <property type="match status" value="1"/>
</dbReference>
<dbReference type="PANTHER" id="PTHR45876">
    <property type="entry name" value="FI04035P"/>
    <property type="match status" value="1"/>
</dbReference>
<feature type="compositionally biased region" description="Low complexity" evidence="1">
    <location>
        <begin position="268"/>
        <end position="278"/>
    </location>
</feature>
<dbReference type="Pfam" id="PF00784">
    <property type="entry name" value="MyTH4"/>
    <property type="match status" value="1"/>
</dbReference>
<evidence type="ECO:0000259" key="4">
    <source>
        <dbReference type="PROSITE" id="PS51016"/>
    </source>
</evidence>
<dbReference type="GO" id="GO:0005737">
    <property type="term" value="C:cytoplasm"/>
    <property type="evidence" value="ECO:0007669"/>
    <property type="project" value="TreeGrafter"/>
</dbReference>
<feature type="region of interest" description="Disordered" evidence="1">
    <location>
        <begin position="265"/>
        <end position="285"/>
    </location>
</feature>
<protein>
    <recommendedName>
        <fullName evidence="7">Rho-GAP domain-containing protein</fullName>
    </recommendedName>
</protein>
<evidence type="ECO:0000259" key="2">
    <source>
        <dbReference type="PROSITE" id="PS50020"/>
    </source>
</evidence>